<proteinExistence type="predicted"/>
<dbReference type="AlphaFoldDB" id="A0A5A7TTZ1"/>
<dbReference type="Proteomes" id="UP000321393">
    <property type="component" value="Unassembled WGS sequence"/>
</dbReference>
<comment type="caution">
    <text evidence="1">The sequence shown here is derived from an EMBL/GenBank/DDBJ whole genome shotgun (WGS) entry which is preliminary data.</text>
</comment>
<evidence type="ECO:0000313" key="1">
    <source>
        <dbReference type="EMBL" id="KAA0046524.1"/>
    </source>
</evidence>
<dbReference type="Proteomes" id="UP000321947">
    <property type="component" value="Unassembled WGS sequence"/>
</dbReference>
<evidence type="ECO:0000313" key="3">
    <source>
        <dbReference type="Proteomes" id="UP000321393"/>
    </source>
</evidence>
<sequence>MNGSKLDKNYLILNFESDEDAVKMLLFFFIELAMMGRERRQYIDWTMLGLIDDLDDFVTYDWDELI</sequence>
<organism evidence="1 3">
    <name type="scientific">Cucumis melo var. makuwa</name>
    <name type="common">Oriental melon</name>
    <dbReference type="NCBI Taxonomy" id="1194695"/>
    <lineage>
        <taxon>Eukaryota</taxon>
        <taxon>Viridiplantae</taxon>
        <taxon>Streptophyta</taxon>
        <taxon>Embryophyta</taxon>
        <taxon>Tracheophyta</taxon>
        <taxon>Spermatophyta</taxon>
        <taxon>Magnoliopsida</taxon>
        <taxon>eudicotyledons</taxon>
        <taxon>Gunneridae</taxon>
        <taxon>Pentapetalae</taxon>
        <taxon>rosids</taxon>
        <taxon>fabids</taxon>
        <taxon>Cucurbitales</taxon>
        <taxon>Cucurbitaceae</taxon>
        <taxon>Benincaseae</taxon>
        <taxon>Cucumis</taxon>
    </lineage>
</organism>
<name>A0A5A7TTZ1_CUCMM</name>
<gene>
    <name evidence="2" type="ORF">E5676_scaffold403G00600</name>
    <name evidence="1" type="ORF">E6C27_scaffold114G00390</name>
</gene>
<accession>A0A5A7TTZ1</accession>
<evidence type="ECO:0000313" key="2">
    <source>
        <dbReference type="EMBL" id="TYK28734.1"/>
    </source>
</evidence>
<protein>
    <submittedName>
        <fullName evidence="1">Ulp1-like peptidase</fullName>
    </submittedName>
</protein>
<dbReference type="EMBL" id="SSTD01002040">
    <property type="protein sequence ID" value="TYK28734.1"/>
    <property type="molecule type" value="Genomic_DNA"/>
</dbReference>
<evidence type="ECO:0000313" key="4">
    <source>
        <dbReference type="Proteomes" id="UP000321947"/>
    </source>
</evidence>
<dbReference type="OrthoDB" id="1930729at2759"/>
<reference evidence="3 4" key="1">
    <citation type="submission" date="2019-08" db="EMBL/GenBank/DDBJ databases">
        <title>Draft genome sequences of two oriental melons (Cucumis melo L. var makuwa).</title>
        <authorList>
            <person name="Kwon S.-Y."/>
        </authorList>
    </citation>
    <scope>NUCLEOTIDE SEQUENCE [LARGE SCALE GENOMIC DNA]</scope>
    <source>
        <strain evidence="4">cv. Chang Bougi</strain>
        <strain evidence="3">cv. SW 3</strain>
        <tissue evidence="1">Leaf</tissue>
    </source>
</reference>
<dbReference type="EMBL" id="SSTE01014001">
    <property type="protein sequence ID" value="KAA0046524.1"/>
    <property type="molecule type" value="Genomic_DNA"/>
</dbReference>